<dbReference type="AlphaFoldDB" id="A0AA39L898"/>
<feature type="region of interest" description="Disordered" evidence="1">
    <location>
        <begin position="32"/>
        <end position="92"/>
    </location>
</feature>
<sequence length="127" mass="14800">MRRHILSYSWIDRRLDRRPIGSFIDADWPGERETKWAHESRSSSSDHPQVHRPHRAHNQQREIKKSLADSRRKCAGRVESPSRNRAPFVSTTVPAAPSDRRVHRFVFLGGVLLGTRYSGTSLYLERR</sequence>
<proteinExistence type="predicted"/>
<feature type="compositionally biased region" description="Basic and acidic residues" evidence="1">
    <location>
        <begin position="59"/>
        <end position="72"/>
    </location>
</feature>
<gene>
    <name evidence="2" type="ORF">NLU13_4043</name>
</gene>
<accession>A0AA39L898</accession>
<dbReference type="Proteomes" id="UP001175261">
    <property type="component" value="Unassembled WGS sequence"/>
</dbReference>
<name>A0AA39L898_SARSR</name>
<organism evidence="2 3">
    <name type="scientific">Sarocladium strictum</name>
    <name type="common">Black bundle disease fungus</name>
    <name type="synonym">Acremonium strictum</name>
    <dbReference type="NCBI Taxonomy" id="5046"/>
    <lineage>
        <taxon>Eukaryota</taxon>
        <taxon>Fungi</taxon>
        <taxon>Dikarya</taxon>
        <taxon>Ascomycota</taxon>
        <taxon>Pezizomycotina</taxon>
        <taxon>Sordariomycetes</taxon>
        <taxon>Hypocreomycetidae</taxon>
        <taxon>Hypocreales</taxon>
        <taxon>Sarocladiaceae</taxon>
        <taxon>Sarocladium</taxon>
    </lineage>
</organism>
<feature type="compositionally biased region" description="Basic and acidic residues" evidence="1">
    <location>
        <begin position="32"/>
        <end position="41"/>
    </location>
</feature>
<evidence type="ECO:0000256" key="1">
    <source>
        <dbReference type="SAM" id="MobiDB-lite"/>
    </source>
</evidence>
<evidence type="ECO:0000313" key="3">
    <source>
        <dbReference type="Proteomes" id="UP001175261"/>
    </source>
</evidence>
<evidence type="ECO:0000313" key="2">
    <source>
        <dbReference type="EMBL" id="KAK0387798.1"/>
    </source>
</evidence>
<protein>
    <submittedName>
        <fullName evidence="2">Uncharacterized protein</fullName>
    </submittedName>
</protein>
<keyword evidence="3" id="KW-1185">Reference proteome</keyword>
<dbReference type="EMBL" id="JAPDFR010000003">
    <property type="protein sequence ID" value="KAK0387798.1"/>
    <property type="molecule type" value="Genomic_DNA"/>
</dbReference>
<reference evidence="2" key="1">
    <citation type="submission" date="2022-10" db="EMBL/GenBank/DDBJ databases">
        <title>Determination and structural analysis of whole genome sequence of Sarocladium strictum F4-1.</title>
        <authorList>
            <person name="Hu L."/>
            <person name="Jiang Y."/>
        </authorList>
    </citation>
    <scope>NUCLEOTIDE SEQUENCE</scope>
    <source>
        <strain evidence="2">F4-1</strain>
    </source>
</reference>
<comment type="caution">
    <text evidence="2">The sequence shown here is derived from an EMBL/GenBank/DDBJ whole genome shotgun (WGS) entry which is preliminary data.</text>
</comment>